<evidence type="ECO:0000313" key="1">
    <source>
        <dbReference type="EMBL" id="QFG75073.1"/>
    </source>
</evidence>
<organism evidence="1">
    <name type="scientific">Megaviridae environmental sample</name>
    <dbReference type="NCBI Taxonomy" id="1737588"/>
    <lineage>
        <taxon>Viruses</taxon>
        <taxon>Varidnaviria</taxon>
        <taxon>Bamfordvirae</taxon>
        <taxon>Nucleocytoviricota</taxon>
        <taxon>Megaviricetes</taxon>
        <taxon>Imitervirales</taxon>
        <taxon>Mimiviridae</taxon>
        <taxon>environmental samples</taxon>
    </lineage>
</organism>
<reference evidence="1" key="1">
    <citation type="journal article" date="2019" name="Philos. Trans. R. Soc. Lond., B, Biol. Sci.">
        <title>Targeted metagenomic recovery of four divergent viruses reveals shared and distinctive characteristics of giant viruses of marine eukaryotes.</title>
        <authorList>
            <person name="Needham D.M."/>
            <person name="Poirier C."/>
            <person name="Hehenberger E."/>
            <person name="Jimenez V."/>
            <person name="Swalwell J.E."/>
            <person name="Santoro A.E."/>
            <person name="Worden A.Z."/>
        </authorList>
    </citation>
    <scope>NUCLEOTIDE SEQUENCE</scope>
    <source>
        <strain evidence="1">OPacV-421</strain>
    </source>
</reference>
<protein>
    <submittedName>
        <fullName evidence="1">Uncharacterized protein</fullName>
    </submittedName>
</protein>
<proteinExistence type="predicted"/>
<dbReference type="EMBL" id="MN448297">
    <property type="protein sequence ID" value="QFG75073.1"/>
    <property type="molecule type" value="Genomic_DNA"/>
</dbReference>
<name>A0A5J6VM47_9VIRU</name>
<accession>A0A5J6VM47</accession>
<sequence length="284" mass="32736">MTDSIDFSFLTSLPDNITISKEEINNRLQMTIQNKINNQETDNSDLPPEVNEYINRIIQLLFLERDRYNLINSDTYNTAEQFLKQLNAEQLLNLQTSRQLVSNQLIGNNLLSGESKAYVISTPPINNIINNYVHKLSSKTAAHKQLVLDGTCNKTTVNKIPLWPRTKLECINTNNTKQELDERYKAEVLLHKHLSNHTNNTKKFKWKKANTSVLHKRGSISNTIKNNQCNKEIKTYSTRQSNIPGNPIFISYNESVPYIKKQNVVRVNTNIGHNYNNYTMGVLR</sequence>